<sequence length="1088" mass="124747">MTKVIVGRNSVFKIFPTEATTLELPPPSKEELPVAPLIKRKRAEETTSGNTSKRRTHGHSLKKNSAAMAPLVNTSEDTATLRSNHIMERLQKERIVSLYSLRSSIIEMENYHFENTNVQFIVGHRVDTRSILRILDALEQSKKLTQQHCEIPLKTTATPGTRIIHIVKAIGVTEAELNSYLVRHSRDTRIQLLKTKAFAHPGMSVSEADGRVQPIDPSKITYLLKTKLSEVHKDNLVRIKQARTLGMSYGMMYRCHLFHRLVFEYLSNDPLPLATLLQDTSLDPTISVLFSLDHVLQSVKVRQYVRIFGIGHVLTPNEFTVVEQALQRDLNLKDLDASIRSKLTHRQSRRCMRMLNTLKTLRLIGSYRLHLEQLLKLMHDDGHGLDVPQLVEHTMYDRSTSSLLVFHRHIRVMLDDTSPKWEDTARARVNATRHQYSFGHNLPLHLTLDSVDDVELYWEALQCCSLESLSYSSGPGQIHTFPKPIAFRHVNIFAPISWTSLTQSIRYDKRKDRERAAIIPGSARMTRPRRDYTERAFHAKGKRKVVSKRKRRSVQVEHAEFTPEEDQAMVAAYFAQLETNWHVAVPTDMQKDGEEVAIRSPSVYRVHTSIVAVSRTLQRLVMPTNGVVRRHLVELLNQITAKQAYLALTKRVFSTKEFSEELEIRNNPRLSALLVRVLMIVLSPDSSYVQMAAEHLLVQWNRTEINTVWRYLWLRGWIVQASTTLQRNLHRGYVLSHKLSLLWRDNVSFPLSLFEEAAEHASVLEEIDEKDVAVEVCPPLMHSAFVLGNCTFQLEYNSDRSAQIKTSNVSKKRKDIRCSEGSGDGIAGHLNKLQPCRDPWSLTTYFSQATTDDEWWLVFSTSDERPWKKPKRSVCSITESEILTAVGNAKENGLCLTELVAALKTYERSLVHSTVLELVHQNELKAVHGYVAPRYILPQYEEFWYICAYTVAPNGNTVYDTQSPGLLPHAWLQLNGHVNTFWWALIQRKIMQHIITSPGADEDAIWCYMEKILSLEEIRELLAQLVTEDVIYARVVEKSSVSLFSTKVKHVCIPAKPLPEIDRDAYIVRYFPQPDCIEKFGMLCRDEN</sequence>
<dbReference type="PANTHER" id="PTHR15180:SF1">
    <property type="entry name" value="GENERAL TRANSCRIPTION FACTOR 3C POLYPEPTIDE 1"/>
    <property type="match status" value="1"/>
</dbReference>
<protein>
    <recommendedName>
        <fullName evidence="2">GTF3C1 extended winged-helix domain-containing protein</fullName>
    </recommendedName>
</protein>
<dbReference type="PANTHER" id="PTHR15180">
    <property type="entry name" value="GENERAL TRANSCRIPTION FACTOR 3C POLYPEPTIDE 1"/>
    <property type="match status" value="1"/>
</dbReference>
<accession>A0A1V9Y5H6</accession>
<dbReference type="Proteomes" id="UP000243217">
    <property type="component" value="Unassembled WGS sequence"/>
</dbReference>
<dbReference type="GO" id="GO:0006384">
    <property type="term" value="P:transcription initiation at RNA polymerase III promoter"/>
    <property type="evidence" value="ECO:0007669"/>
    <property type="project" value="InterPro"/>
</dbReference>
<organism evidence="3 4">
    <name type="scientific">Thraustotheca clavata</name>
    <dbReference type="NCBI Taxonomy" id="74557"/>
    <lineage>
        <taxon>Eukaryota</taxon>
        <taxon>Sar</taxon>
        <taxon>Stramenopiles</taxon>
        <taxon>Oomycota</taxon>
        <taxon>Saprolegniomycetes</taxon>
        <taxon>Saprolegniales</taxon>
        <taxon>Achlyaceae</taxon>
        <taxon>Thraustotheca</taxon>
    </lineage>
</organism>
<dbReference type="EMBL" id="JNBS01005091">
    <property type="protein sequence ID" value="OQR80971.1"/>
    <property type="molecule type" value="Genomic_DNA"/>
</dbReference>
<comment type="caution">
    <text evidence="3">The sequence shown here is derived from an EMBL/GenBank/DDBJ whole genome shotgun (WGS) entry which is preliminary data.</text>
</comment>
<dbReference type="OrthoDB" id="68020at2759"/>
<dbReference type="Pfam" id="PF24101">
    <property type="entry name" value="WHD_GTF3C1"/>
    <property type="match status" value="1"/>
</dbReference>
<evidence type="ECO:0000259" key="2">
    <source>
        <dbReference type="Pfam" id="PF24101"/>
    </source>
</evidence>
<evidence type="ECO:0000313" key="4">
    <source>
        <dbReference type="Proteomes" id="UP000243217"/>
    </source>
</evidence>
<keyword evidence="4" id="KW-1185">Reference proteome</keyword>
<dbReference type="GO" id="GO:0042791">
    <property type="term" value="P:5S class rRNA transcription by RNA polymerase III"/>
    <property type="evidence" value="ECO:0007669"/>
    <property type="project" value="TreeGrafter"/>
</dbReference>
<gene>
    <name evidence="3" type="ORF">THRCLA_11900</name>
</gene>
<feature type="domain" description="GTF3C1 extended winged-helix" evidence="2">
    <location>
        <begin position="77"/>
        <end position="165"/>
    </location>
</feature>
<dbReference type="InterPro" id="IPR044210">
    <property type="entry name" value="Tfc3-like"/>
</dbReference>
<feature type="compositionally biased region" description="Basic residues" evidence="1">
    <location>
        <begin position="52"/>
        <end position="62"/>
    </location>
</feature>
<feature type="region of interest" description="Disordered" evidence="1">
    <location>
        <begin position="25"/>
        <end position="62"/>
    </location>
</feature>
<name>A0A1V9Y5H6_9STRA</name>
<reference evidence="3 4" key="1">
    <citation type="journal article" date="2014" name="Genome Biol. Evol.">
        <title>The secreted proteins of Achlya hypogyna and Thraustotheca clavata identify the ancestral oomycete secretome and reveal gene acquisitions by horizontal gene transfer.</title>
        <authorList>
            <person name="Misner I."/>
            <person name="Blouin N."/>
            <person name="Leonard G."/>
            <person name="Richards T.A."/>
            <person name="Lane C.E."/>
        </authorList>
    </citation>
    <scope>NUCLEOTIDE SEQUENCE [LARGE SCALE GENOMIC DNA]</scope>
    <source>
        <strain evidence="3 4">ATCC 34112</strain>
    </source>
</reference>
<evidence type="ECO:0000313" key="3">
    <source>
        <dbReference type="EMBL" id="OQR80971.1"/>
    </source>
</evidence>
<dbReference type="STRING" id="74557.A0A1V9Y5H6"/>
<dbReference type="AlphaFoldDB" id="A0A1V9Y5H6"/>
<dbReference type="InterPro" id="IPR056467">
    <property type="entry name" value="eWH_GTF3C1"/>
</dbReference>
<dbReference type="GO" id="GO:0000127">
    <property type="term" value="C:transcription factor TFIIIC complex"/>
    <property type="evidence" value="ECO:0007669"/>
    <property type="project" value="InterPro"/>
</dbReference>
<dbReference type="GO" id="GO:0003677">
    <property type="term" value="F:DNA binding"/>
    <property type="evidence" value="ECO:0007669"/>
    <property type="project" value="InterPro"/>
</dbReference>
<proteinExistence type="predicted"/>
<evidence type="ECO:0000256" key="1">
    <source>
        <dbReference type="SAM" id="MobiDB-lite"/>
    </source>
</evidence>